<feature type="compositionally biased region" description="Low complexity" evidence="1">
    <location>
        <begin position="430"/>
        <end position="439"/>
    </location>
</feature>
<feature type="compositionally biased region" description="Low complexity" evidence="1">
    <location>
        <begin position="129"/>
        <end position="150"/>
    </location>
</feature>
<feature type="compositionally biased region" description="Polar residues" evidence="1">
    <location>
        <begin position="152"/>
        <end position="165"/>
    </location>
</feature>
<feature type="region of interest" description="Disordered" evidence="1">
    <location>
        <begin position="129"/>
        <end position="202"/>
    </location>
</feature>
<dbReference type="Proteomes" id="UP001221757">
    <property type="component" value="Unassembled WGS sequence"/>
</dbReference>
<proteinExistence type="predicted"/>
<feature type="region of interest" description="Disordered" evidence="1">
    <location>
        <begin position="416"/>
        <end position="451"/>
    </location>
</feature>
<evidence type="ECO:0000313" key="2">
    <source>
        <dbReference type="EMBL" id="KAJ7692550.1"/>
    </source>
</evidence>
<protein>
    <submittedName>
        <fullName evidence="2">Uncharacterized protein</fullName>
    </submittedName>
</protein>
<dbReference type="EMBL" id="JARKIE010000051">
    <property type="protein sequence ID" value="KAJ7692550.1"/>
    <property type="molecule type" value="Genomic_DNA"/>
</dbReference>
<keyword evidence="3" id="KW-1185">Reference proteome</keyword>
<feature type="region of interest" description="Disordered" evidence="1">
    <location>
        <begin position="366"/>
        <end position="386"/>
    </location>
</feature>
<comment type="caution">
    <text evidence="2">The sequence shown here is derived from an EMBL/GenBank/DDBJ whole genome shotgun (WGS) entry which is preliminary data.</text>
</comment>
<reference evidence="2" key="1">
    <citation type="submission" date="2023-03" db="EMBL/GenBank/DDBJ databases">
        <title>Massive genome expansion in bonnet fungi (Mycena s.s.) driven by repeated elements and novel gene families across ecological guilds.</title>
        <authorList>
            <consortium name="Lawrence Berkeley National Laboratory"/>
            <person name="Harder C.B."/>
            <person name="Miyauchi S."/>
            <person name="Viragh M."/>
            <person name="Kuo A."/>
            <person name="Thoen E."/>
            <person name="Andreopoulos B."/>
            <person name="Lu D."/>
            <person name="Skrede I."/>
            <person name="Drula E."/>
            <person name="Henrissat B."/>
            <person name="Morin E."/>
            <person name="Kohler A."/>
            <person name="Barry K."/>
            <person name="LaButti K."/>
            <person name="Morin E."/>
            <person name="Salamov A."/>
            <person name="Lipzen A."/>
            <person name="Mereny Z."/>
            <person name="Hegedus B."/>
            <person name="Baldrian P."/>
            <person name="Stursova M."/>
            <person name="Weitz H."/>
            <person name="Taylor A."/>
            <person name="Grigoriev I.V."/>
            <person name="Nagy L.G."/>
            <person name="Martin F."/>
            <person name="Kauserud H."/>
        </authorList>
    </citation>
    <scope>NUCLEOTIDE SEQUENCE</scope>
    <source>
        <strain evidence="2">CBHHK067</strain>
    </source>
</reference>
<gene>
    <name evidence="2" type="ORF">B0H17DRAFT_1200377</name>
</gene>
<accession>A0AAD7DJ22</accession>
<sequence length="537" mass="57959">MAFPDVHQVWHTFYFHFHLLSPTPLCNCATPSLQFYPCQCCLFSNLGTPPLYPGVASAQRPTHITRARVNLISSSSAMRSHHATCLLVQTFDTPSTTRSPTPACPDRIVFPLLLDIRALHGVLQRPTPALAPASSAAPTHPPSSDTTPQPRGSCSSPAQSTSNAPTRHHHTGRSPPCHHRAPSSALPLSYRRHPPPNTTHIVGAIPPAARSLCLLHSVNYDVRPRQLCLAPAPALPHRRCRLLRCPYILQPLPILTPKPVPVAHRWPRGQPMPQHLPIAHAAVVASPPAATLLSAITNPNPKPHCGPRYYAHRRPHTTHRDNPHRQEKRAPPRTLISTAFHLPRPSAILRAGSRHPSLIATAISVTPGTTRTPRPPHCPAPARAPGTRCKSAPFPALSTPTAICACSSGELRRVADRSRKRVATDSRSCSPPNARAAHSSARRAGRPCPGGTACERVRGRAVPPYALGRLPGGFENEAPASVYSEGLADLCKGKSSAAKGAPRSVSRTRWHSLSLASLLLGFPSPRKIRRPEDDVDA</sequence>
<name>A0AAD7DJ22_MYCRO</name>
<evidence type="ECO:0000313" key="3">
    <source>
        <dbReference type="Proteomes" id="UP001221757"/>
    </source>
</evidence>
<dbReference type="AlphaFoldDB" id="A0AAD7DJ22"/>
<feature type="compositionally biased region" description="Basic residues" evidence="1">
    <location>
        <begin position="166"/>
        <end position="181"/>
    </location>
</feature>
<organism evidence="2 3">
    <name type="scientific">Mycena rosella</name>
    <name type="common">Pink bonnet</name>
    <name type="synonym">Agaricus rosellus</name>
    <dbReference type="NCBI Taxonomy" id="1033263"/>
    <lineage>
        <taxon>Eukaryota</taxon>
        <taxon>Fungi</taxon>
        <taxon>Dikarya</taxon>
        <taxon>Basidiomycota</taxon>
        <taxon>Agaricomycotina</taxon>
        <taxon>Agaricomycetes</taxon>
        <taxon>Agaricomycetidae</taxon>
        <taxon>Agaricales</taxon>
        <taxon>Marasmiineae</taxon>
        <taxon>Mycenaceae</taxon>
        <taxon>Mycena</taxon>
    </lineage>
</organism>
<evidence type="ECO:0000256" key="1">
    <source>
        <dbReference type="SAM" id="MobiDB-lite"/>
    </source>
</evidence>